<dbReference type="AlphaFoldDB" id="A0A645GG92"/>
<comment type="caution">
    <text evidence="1">The sequence shown here is derived from an EMBL/GenBank/DDBJ whole genome shotgun (WGS) entry which is preliminary data.</text>
</comment>
<accession>A0A645GG92</accession>
<organism evidence="1">
    <name type="scientific">bioreactor metagenome</name>
    <dbReference type="NCBI Taxonomy" id="1076179"/>
    <lineage>
        <taxon>unclassified sequences</taxon>
        <taxon>metagenomes</taxon>
        <taxon>ecological metagenomes</taxon>
    </lineage>
</organism>
<evidence type="ECO:0000313" key="1">
    <source>
        <dbReference type="EMBL" id="MPN24809.1"/>
    </source>
</evidence>
<sequence length="76" mass="8496">MRGEVFQHGRAVGLRAERGADRRGELLEHAGAQQKLSHLTGFARQYILGEILGERLVGARKLFCECHRVAAALQRE</sequence>
<name>A0A645GG92_9ZZZZ</name>
<dbReference type="EMBL" id="VSSQ01073780">
    <property type="protein sequence ID" value="MPN24809.1"/>
    <property type="molecule type" value="Genomic_DNA"/>
</dbReference>
<protein>
    <submittedName>
        <fullName evidence="1">Uncharacterized protein</fullName>
    </submittedName>
</protein>
<proteinExistence type="predicted"/>
<gene>
    <name evidence="1" type="ORF">SDC9_172211</name>
</gene>
<reference evidence="1" key="1">
    <citation type="submission" date="2019-08" db="EMBL/GenBank/DDBJ databases">
        <authorList>
            <person name="Kucharzyk K."/>
            <person name="Murdoch R.W."/>
            <person name="Higgins S."/>
            <person name="Loffler F."/>
        </authorList>
    </citation>
    <scope>NUCLEOTIDE SEQUENCE</scope>
</reference>